<dbReference type="PRINTS" id="PR00502">
    <property type="entry name" value="NUDIXFAMILY"/>
</dbReference>
<dbReference type="PANTHER" id="PTHR43046:SF14">
    <property type="entry name" value="MUTT_NUDIX FAMILY PROTEIN"/>
    <property type="match status" value="1"/>
</dbReference>
<comment type="caution">
    <text evidence="6">The sequence shown here is derived from an EMBL/GenBank/DDBJ whole genome shotgun (WGS) entry which is preliminary data.</text>
</comment>
<feature type="domain" description="Nudix hydrolase" evidence="5">
    <location>
        <begin position="5"/>
        <end position="142"/>
    </location>
</feature>
<dbReference type="Pfam" id="PF00293">
    <property type="entry name" value="NUDIX"/>
    <property type="match status" value="1"/>
</dbReference>
<dbReference type="InterPro" id="IPR000086">
    <property type="entry name" value="NUDIX_hydrolase_dom"/>
</dbReference>
<proteinExistence type="inferred from homology"/>
<dbReference type="InterPro" id="IPR020084">
    <property type="entry name" value="NUDIX_hydrolase_CS"/>
</dbReference>
<dbReference type="PANTHER" id="PTHR43046">
    <property type="entry name" value="GDP-MANNOSE MANNOSYL HYDROLASE"/>
    <property type="match status" value="1"/>
</dbReference>
<sequence>MDAAPRTRVSAYAVVIDDGKLLLTRLSAASPVFAPGLWHLPGGGIDPGEQPADALAREVYEETGGTVRDARLIGARTYTAHRRGIDWHLVGLFHAVTLLPGPLRVQESGGSTADLAWHPPAGLDAARLSPAAVDALTLAELRPAGT</sequence>
<comment type="cofactor">
    <cofactor evidence="1">
        <name>Mg(2+)</name>
        <dbReference type="ChEBI" id="CHEBI:18420"/>
    </cofactor>
</comment>
<dbReference type="PROSITE" id="PS00893">
    <property type="entry name" value="NUDIX_BOX"/>
    <property type="match status" value="1"/>
</dbReference>
<evidence type="ECO:0000313" key="7">
    <source>
        <dbReference type="Proteomes" id="UP001596241"/>
    </source>
</evidence>
<dbReference type="PROSITE" id="PS51462">
    <property type="entry name" value="NUDIX"/>
    <property type="match status" value="1"/>
</dbReference>
<evidence type="ECO:0000256" key="2">
    <source>
        <dbReference type="ARBA" id="ARBA00005582"/>
    </source>
</evidence>
<dbReference type="InterPro" id="IPR015797">
    <property type="entry name" value="NUDIX_hydrolase-like_dom_sf"/>
</dbReference>
<name>A0ABW1FTN7_9ACTN</name>
<evidence type="ECO:0000256" key="3">
    <source>
        <dbReference type="ARBA" id="ARBA00022801"/>
    </source>
</evidence>
<dbReference type="Proteomes" id="UP001596241">
    <property type="component" value="Unassembled WGS sequence"/>
</dbReference>
<dbReference type="EC" id="3.6.-.-" evidence="6"/>
<keyword evidence="3 4" id="KW-0378">Hydrolase</keyword>
<evidence type="ECO:0000256" key="1">
    <source>
        <dbReference type="ARBA" id="ARBA00001946"/>
    </source>
</evidence>
<keyword evidence="7" id="KW-1185">Reference proteome</keyword>
<organism evidence="6 7">
    <name type="scientific">Streptomyces ramulosus</name>
    <dbReference type="NCBI Taxonomy" id="47762"/>
    <lineage>
        <taxon>Bacteria</taxon>
        <taxon>Bacillati</taxon>
        <taxon>Actinomycetota</taxon>
        <taxon>Actinomycetes</taxon>
        <taxon>Kitasatosporales</taxon>
        <taxon>Streptomycetaceae</taxon>
        <taxon>Streptomyces</taxon>
    </lineage>
</organism>
<evidence type="ECO:0000256" key="4">
    <source>
        <dbReference type="RuleBase" id="RU003476"/>
    </source>
</evidence>
<dbReference type="RefSeq" id="WP_345085279.1">
    <property type="nucleotide sequence ID" value="NZ_BAAAWG010000009.1"/>
</dbReference>
<dbReference type="EMBL" id="JBHSPW010000021">
    <property type="protein sequence ID" value="MFC5897327.1"/>
    <property type="molecule type" value="Genomic_DNA"/>
</dbReference>
<reference evidence="7" key="1">
    <citation type="journal article" date="2019" name="Int. J. Syst. Evol. Microbiol.">
        <title>The Global Catalogue of Microorganisms (GCM) 10K type strain sequencing project: providing services to taxonomists for standard genome sequencing and annotation.</title>
        <authorList>
            <consortium name="The Broad Institute Genomics Platform"/>
            <consortium name="The Broad Institute Genome Sequencing Center for Infectious Disease"/>
            <person name="Wu L."/>
            <person name="Ma J."/>
        </authorList>
    </citation>
    <scope>NUCLEOTIDE SEQUENCE [LARGE SCALE GENOMIC DNA]</scope>
    <source>
        <strain evidence="7">CGMCC 1.15809</strain>
    </source>
</reference>
<dbReference type="CDD" id="cd02883">
    <property type="entry name" value="NUDIX_Hydrolase"/>
    <property type="match status" value="1"/>
</dbReference>
<dbReference type="SUPFAM" id="SSF55811">
    <property type="entry name" value="Nudix"/>
    <property type="match status" value="1"/>
</dbReference>
<evidence type="ECO:0000313" key="6">
    <source>
        <dbReference type="EMBL" id="MFC5897327.1"/>
    </source>
</evidence>
<accession>A0ABW1FTN7</accession>
<comment type="similarity">
    <text evidence="2 4">Belongs to the Nudix hydrolase family.</text>
</comment>
<dbReference type="GO" id="GO:0016787">
    <property type="term" value="F:hydrolase activity"/>
    <property type="evidence" value="ECO:0007669"/>
    <property type="project" value="UniProtKB-KW"/>
</dbReference>
<dbReference type="InterPro" id="IPR020476">
    <property type="entry name" value="Nudix_hydrolase"/>
</dbReference>
<dbReference type="Gene3D" id="3.90.79.10">
    <property type="entry name" value="Nucleoside Triphosphate Pyrophosphohydrolase"/>
    <property type="match status" value="1"/>
</dbReference>
<gene>
    <name evidence="6" type="ORF">ACFP3M_31440</name>
</gene>
<evidence type="ECO:0000259" key="5">
    <source>
        <dbReference type="PROSITE" id="PS51462"/>
    </source>
</evidence>
<protein>
    <submittedName>
        <fullName evidence="6">NUDIX hydrolase</fullName>
        <ecNumber evidence="6">3.6.-.-</ecNumber>
    </submittedName>
</protein>